<feature type="transmembrane region" description="Helical" evidence="2">
    <location>
        <begin position="12"/>
        <end position="31"/>
    </location>
</feature>
<reference evidence="4" key="1">
    <citation type="submission" date="2017-01" db="EMBL/GenBank/DDBJ databases">
        <authorList>
            <person name="Assis F.L."/>
            <person name="Abrahao J.S."/>
            <person name="Silva L."/>
            <person name="Khalil J.B."/>
            <person name="Rodrigues R."/>
            <person name="Silva L.S."/>
            <person name="Arantes T."/>
            <person name="Boratto P."/>
            <person name="Andrade M."/>
            <person name="Kroon E.G."/>
            <person name="Ribeiro B."/>
            <person name="Bergier I."/>
            <person name="Seligmann H."/>
            <person name="Ghigo E."/>
            <person name="Colson P."/>
            <person name="Levasseur A."/>
            <person name="Raoult D."/>
            <person name="Scola B.L."/>
        </authorList>
    </citation>
    <scope>NUCLEOTIDE SEQUENCE</scope>
    <source>
        <strain evidence="4">Soda lake</strain>
    </source>
</reference>
<feature type="region of interest" description="Disordered" evidence="1">
    <location>
        <begin position="214"/>
        <end position="233"/>
    </location>
</feature>
<dbReference type="RefSeq" id="YP_010781518.1">
    <property type="nucleotide sequence ID" value="NC_075039.1"/>
</dbReference>
<evidence type="ECO:0000313" key="4">
    <source>
        <dbReference type="EMBL" id="QKU34866.1"/>
    </source>
</evidence>
<feature type="domain" description="DUF3592" evidence="3">
    <location>
        <begin position="76"/>
        <end position="145"/>
    </location>
</feature>
<keyword evidence="2" id="KW-1133">Transmembrane helix</keyword>
<evidence type="ECO:0000256" key="1">
    <source>
        <dbReference type="SAM" id="MobiDB-lite"/>
    </source>
</evidence>
<dbReference type="EMBL" id="KY523104">
    <property type="protein sequence ID" value="QKU34866.1"/>
    <property type="molecule type" value="Genomic_DNA"/>
</dbReference>
<sequence>MTDLGDYMTVNNIVAIILGIIGLIWLIYGLWRNWKINKISTWPKTNAFVLNSVAEPANNAAGNTYVDPRYIIATTDNKAQYIPKVTYRYRVANKEYQSNNVVYSGSRSYNAVDIKTLLGQVYAGATIPIFYNPNNPNESYIYNGTTSYTGIIIGLVLLLIAAYLGYYHNYKNRNITTTSVTENRSSVTRSNDLASPNLTDIDAATRRNTITRNTRITTPPTAPVGSTTTTKTTVGPSTFYRRDFY</sequence>
<evidence type="ECO:0000256" key="2">
    <source>
        <dbReference type="SAM" id="Phobius"/>
    </source>
</evidence>
<dbReference type="GeneID" id="80518282"/>
<feature type="transmembrane region" description="Helical" evidence="2">
    <location>
        <begin position="116"/>
        <end position="133"/>
    </location>
</feature>
<feature type="transmembrane region" description="Helical" evidence="2">
    <location>
        <begin position="145"/>
        <end position="166"/>
    </location>
</feature>
<name>A0A6N1NT90_9VIRU</name>
<protein>
    <recommendedName>
        <fullName evidence="3">DUF3592 domain-containing protein</fullName>
    </recommendedName>
</protein>
<dbReference type="Pfam" id="PF12158">
    <property type="entry name" value="DUF3592"/>
    <property type="match status" value="1"/>
</dbReference>
<proteinExistence type="predicted"/>
<reference evidence="4" key="2">
    <citation type="journal article" date="2018" name="Nat. Commun.">
        <title>Tailed giant Tupanvirus possesses the most complete translational apparatus of the known virosphere.</title>
        <authorList>
            <person name="Abrahao J."/>
            <person name="Silva L."/>
            <person name="Silva L.S."/>
            <person name="Khalil J.Y.B."/>
            <person name="Rodrigues R."/>
            <person name="Arantes T."/>
            <person name="Assis F."/>
            <person name="Boratto P."/>
            <person name="Andrade M."/>
            <person name="Kroon E.G."/>
            <person name="Ribeiro B."/>
            <person name="Bergier I."/>
            <person name="Seligmann H."/>
            <person name="Ghigo E."/>
            <person name="Colson P."/>
            <person name="Levasseur A."/>
            <person name="Kroemer G."/>
            <person name="Raoult D."/>
            <person name="La Scola B."/>
        </authorList>
    </citation>
    <scope>NUCLEOTIDE SEQUENCE [LARGE SCALE GENOMIC DNA]</scope>
    <source>
        <strain evidence="4">Soda lake</strain>
    </source>
</reference>
<keyword evidence="2" id="KW-0472">Membrane</keyword>
<dbReference type="KEGG" id="vg:80518282"/>
<evidence type="ECO:0000259" key="3">
    <source>
        <dbReference type="Pfam" id="PF12158"/>
    </source>
</evidence>
<accession>A0A6N1NT90</accession>
<keyword evidence="2" id="KW-0812">Transmembrane</keyword>
<dbReference type="InterPro" id="IPR021994">
    <property type="entry name" value="DUF3592"/>
</dbReference>
<organism evidence="4">
    <name type="scientific">Tupanvirus soda lake</name>
    <dbReference type="NCBI Taxonomy" id="2126985"/>
    <lineage>
        <taxon>Viruses</taxon>
        <taxon>Varidnaviria</taxon>
        <taxon>Bamfordvirae</taxon>
        <taxon>Nucleocytoviricota</taxon>
        <taxon>Megaviricetes</taxon>
        <taxon>Imitervirales</taxon>
        <taxon>Mimiviridae</taxon>
        <taxon>Megamimivirinae</taxon>
        <taxon>Tupanvirus</taxon>
        <taxon>Tupanvirus salinum</taxon>
    </lineage>
</organism>